<comment type="caution">
    <text evidence="2">The sequence shown here is derived from an EMBL/GenBank/DDBJ whole genome shotgun (WGS) entry which is preliminary data.</text>
</comment>
<organism evidence="2 3">
    <name type="scientific">Botryotinia convoluta</name>
    <dbReference type="NCBI Taxonomy" id="54673"/>
    <lineage>
        <taxon>Eukaryota</taxon>
        <taxon>Fungi</taxon>
        <taxon>Dikarya</taxon>
        <taxon>Ascomycota</taxon>
        <taxon>Pezizomycotina</taxon>
        <taxon>Leotiomycetes</taxon>
        <taxon>Helotiales</taxon>
        <taxon>Sclerotiniaceae</taxon>
        <taxon>Botryotinia</taxon>
    </lineage>
</organism>
<dbReference type="GO" id="GO:0060090">
    <property type="term" value="F:molecular adaptor activity"/>
    <property type="evidence" value="ECO:0007669"/>
    <property type="project" value="InterPro"/>
</dbReference>
<dbReference type="InterPro" id="IPR024372">
    <property type="entry name" value="Ecm29_N"/>
</dbReference>
<evidence type="ECO:0000313" key="2">
    <source>
        <dbReference type="EMBL" id="TGO65114.1"/>
    </source>
</evidence>
<accession>A0A4Z1IWJ9</accession>
<dbReference type="AlphaFoldDB" id="A0A4Z1IWJ9"/>
<evidence type="ECO:0000313" key="3">
    <source>
        <dbReference type="Proteomes" id="UP000297527"/>
    </source>
</evidence>
<feature type="domain" description="Proteasome component Ecm29 N-terminal" evidence="1">
    <location>
        <begin position="13"/>
        <end position="55"/>
    </location>
</feature>
<keyword evidence="3" id="KW-1185">Reference proteome</keyword>
<gene>
    <name evidence="2" type="ORF">BCON_0004g01150</name>
</gene>
<sequence>MATTTEARELELVGKVEMRIALAKDDKLEAILKPYLPPLLLKLASEHQSVRNKVVFVEFG</sequence>
<name>A0A4Z1IWJ9_9HELO</name>
<dbReference type="Proteomes" id="UP000297527">
    <property type="component" value="Unassembled WGS sequence"/>
</dbReference>
<dbReference type="GO" id="GO:0043248">
    <property type="term" value="P:proteasome assembly"/>
    <property type="evidence" value="ECO:0007669"/>
    <property type="project" value="InterPro"/>
</dbReference>
<evidence type="ECO:0000259" key="1">
    <source>
        <dbReference type="Pfam" id="PF13001"/>
    </source>
</evidence>
<dbReference type="EMBL" id="PQXN01000004">
    <property type="protein sequence ID" value="TGO65114.1"/>
    <property type="molecule type" value="Genomic_DNA"/>
</dbReference>
<dbReference type="Pfam" id="PF13001">
    <property type="entry name" value="ECM29_N"/>
    <property type="match status" value="1"/>
</dbReference>
<dbReference type="OrthoDB" id="16066at2759"/>
<reference evidence="2 3" key="1">
    <citation type="submission" date="2017-12" db="EMBL/GenBank/DDBJ databases">
        <title>Comparative genomics of Botrytis spp.</title>
        <authorList>
            <person name="Valero-Jimenez C.A."/>
            <person name="Tapia P."/>
            <person name="Veloso J."/>
            <person name="Silva-Moreno E."/>
            <person name="Staats M."/>
            <person name="Valdes J.H."/>
            <person name="Van Kan J.A.L."/>
        </authorList>
    </citation>
    <scope>NUCLEOTIDE SEQUENCE [LARGE SCALE GENOMIC DNA]</scope>
    <source>
        <strain evidence="2 3">MUCL11595</strain>
    </source>
</reference>
<protein>
    <recommendedName>
        <fullName evidence="1">Proteasome component Ecm29 N-terminal domain-containing protein</fullName>
    </recommendedName>
</protein>
<proteinExistence type="predicted"/>